<proteinExistence type="predicted"/>
<evidence type="ECO:0000313" key="1">
    <source>
        <dbReference type="EMBL" id="OOO69914.1"/>
    </source>
</evidence>
<organism evidence="1 2">
    <name type="scientific">Clostridium tepidum</name>
    <dbReference type="NCBI Taxonomy" id="1962263"/>
    <lineage>
        <taxon>Bacteria</taxon>
        <taxon>Bacillati</taxon>
        <taxon>Bacillota</taxon>
        <taxon>Clostridia</taxon>
        <taxon>Eubacteriales</taxon>
        <taxon>Clostridiaceae</taxon>
        <taxon>Clostridium</taxon>
    </lineage>
</organism>
<dbReference type="EMBL" id="MRAE01000001">
    <property type="protein sequence ID" value="OOO69914.1"/>
    <property type="molecule type" value="Genomic_DNA"/>
</dbReference>
<dbReference type="Proteomes" id="UP000190256">
    <property type="component" value="Unassembled WGS sequence"/>
</dbReference>
<protein>
    <submittedName>
        <fullName evidence="1">Uncharacterized protein</fullName>
    </submittedName>
</protein>
<dbReference type="AlphaFoldDB" id="A0A1S9IHW9"/>
<reference evidence="1 2" key="1">
    <citation type="submission" date="2016-12" db="EMBL/GenBank/DDBJ databases">
        <title>Clostridium tepidum sp. nov., a close relative of Clostridium sporogenes and Clostridium botulinum Group I.</title>
        <authorList>
            <person name="Dobritsa A.P."/>
            <person name="Kutumbaka K.K."/>
            <person name="Werner K."/>
            <person name="Wiedmann M."/>
            <person name="Asmus A."/>
            <person name="Samadpour M."/>
        </authorList>
    </citation>
    <scope>NUCLEOTIDE SEQUENCE [LARGE SCALE GENOMIC DNA]</scope>
    <source>
        <strain evidence="1 2">IEH 97212</strain>
    </source>
</reference>
<gene>
    <name evidence="1" type="ORF">BS638_00570</name>
</gene>
<name>A0A1S9IHW9_9CLOT</name>
<sequence>MKTIKDKNENSSSVNHRCKDELLMGRYLDQELAEIPEDKKNIFIQVGNVLVNCCIGDTKVSMDDFVTDLCKLELRI</sequence>
<evidence type="ECO:0000313" key="2">
    <source>
        <dbReference type="Proteomes" id="UP000190256"/>
    </source>
</evidence>
<comment type="caution">
    <text evidence="1">The sequence shown here is derived from an EMBL/GenBank/DDBJ whole genome shotgun (WGS) entry which is preliminary data.</text>
</comment>
<accession>A0A1S9IHW9</accession>
<dbReference type="OrthoDB" id="1916955at2"/>
<dbReference type="RefSeq" id="WP_078054364.1">
    <property type="nucleotide sequence ID" value="NZ_MRAE01000001.1"/>
</dbReference>